<keyword evidence="3" id="KW-0813">Transport</keyword>
<organism evidence="10 11">
    <name type="scientific">Clonorchis sinensis</name>
    <name type="common">Chinese liver fluke</name>
    <dbReference type="NCBI Taxonomy" id="79923"/>
    <lineage>
        <taxon>Eukaryota</taxon>
        <taxon>Metazoa</taxon>
        <taxon>Spiralia</taxon>
        <taxon>Lophotrochozoa</taxon>
        <taxon>Platyhelminthes</taxon>
        <taxon>Trematoda</taxon>
        <taxon>Digenea</taxon>
        <taxon>Opisthorchiida</taxon>
        <taxon>Opisthorchiata</taxon>
        <taxon>Opisthorchiidae</taxon>
        <taxon>Clonorchis</taxon>
    </lineage>
</organism>
<evidence type="ECO:0000256" key="6">
    <source>
        <dbReference type="ARBA" id="ARBA00023136"/>
    </source>
</evidence>
<dbReference type="Gene3D" id="1.25.40.10">
    <property type="entry name" value="Tetratricopeptide repeat domain"/>
    <property type="match status" value="1"/>
</dbReference>
<evidence type="ECO:0000313" key="10">
    <source>
        <dbReference type="EMBL" id="GAA47540.1"/>
    </source>
</evidence>
<dbReference type="EMBL" id="DF142842">
    <property type="protein sequence ID" value="GAA47540.1"/>
    <property type="molecule type" value="Genomic_DNA"/>
</dbReference>
<dbReference type="AlphaFoldDB" id="G7Y3K4"/>
<dbReference type="GO" id="GO:0005483">
    <property type="term" value="F:soluble NSF attachment protein activity"/>
    <property type="evidence" value="ECO:0007669"/>
    <property type="project" value="TreeGrafter"/>
</dbReference>
<feature type="compositionally biased region" description="Acidic residues" evidence="9">
    <location>
        <begin position="397"/>
        <end position="407"/>
    </location>
</feature>
<dbReference type="GO" id="GO:0005774">
    <property type="term" value="C:vacuolar membrane"/>
    <property type="evidence" value="ECO:0007669"/>
    <property type="project" value="TreeGrafter"/>
</dbReference>
<keyword evidence="5" id="KW-0653">Protein transport</keyword>
<keyword evidence="4" id="KW-0931">ER-Golgi transport</keyword>
<evidence type="ECO:0000313" key="11">
    <source>
        <dbReference type="Proteomes" id="UP000008909"/>
    </source>
</evidence>
<evidence type="ECO:0000256" key="7">
    <source>
        <dbReference type="ARBA" id="ARBA00040047"/>
    </source>
</evidence>
<dbReference type="PANTHER" id="PTHR13768">
    <property type="entry name" value="SOLUBLE NSF ATTACHMENT PROTEIN SNAP"/>
    <property type="match status" value="1"/>
</dbReference>
<dbReference type="Proteomes" id="UP000008909">
    <property type="component" value="Unassembled WGS sequence"/>
</dbReference>
<proteinExistence type="inferred from homology"/>
<feature type="region of interest" description="Disordered" evidence="9">
    <location>
        <begin position="363"/>
        <end position="407"/>
    </location>
</feature>
<feature type="non-terminal residue" evidence="10">
    <location>
        <position position="1"/>
    </location>
</feature>
<dbReference type="InterPro" id="IPR000744">
    <property type="entry name" value="NSF_attach"/>
</dbReference>
<name>G7Y3K4_CLOSI</name>
<evidence type="ECO:0000256" key="8">
    <source>
        <dbReference type="ARBA" id="ARBA00042485"/>
    </source>
</evidence>
<evidence type="ECO:0000256" key="9">
    <source>
        <dbReference type="SAM" id="MobiDB-lite"/>
    </source>
</evidence>
<dbReference type="GO" id="GO:0019905">
    <property type="term" value="F:syntaxin binding"/>
    <property type="evidence" value="ECO:0007669"/>
    <property type="project" value="TreeGrafter"/>
</dbReference>
<accession>G7Y3K4</accession>
<dbReference type="InterPro" id="IPR011990">
    <property type="entry name" value="TPR-like_helical_dom_sf"/>
</dbReference>
<feature type="compositionally biased region" description="Polar residues" evidence="9">
    <location>
        <begin position="373"/>
        <end position="384"/>
    </location>
</feature>
<evidence type="ECO:0000256" key="2">
    <source>
        <dbReference type="ARBA" id="ARBA00010050"/>
    </source>
</evidence>
<evidence type="ECO:0000256" key="3">
    <source>
        <dbReference type="ARBA" id="ARBA00022448"/>
    </source>
</evidence>
<reference key="2">
    <citation type="submission" date="2011-10" db="EMBL/GenBank/DDBJ databases">
        <title>The genome and transcriptome sequence of Clonorchis sinensis provide insights into the carcinogenic liver fluke.</title>
        <authorList>
            <person name="Wang X."/>
            <person name="Huang Y."/>
            <person name="Chen W."/>
            <person name="Liu H."/>
            <person name="Guo L."/>
            <person name="Chen Y."/>
            <person name="Luo F."/>
            <person name="Zhou W."/>
            <person name="Sun J."/>
            <person name="Mao Q."/>
            <person name="Liang P."/>
            <person name="Zhou C."/>
            <person name="Tian Y."/>
            <person name="Men J."/>
            <person name="Lv X."/>
            <person name="Huang L."/>
            <person name="Zhou J."/>
            <person name="Hu Y."/>
            <person name="Li R."/>
            <person name="Zhang F."/>
            <person name="Lei H."/>
            <person name="Li X."/>
            <person name="Hu X."/>
            <person name="Liang C."/>
            <person name="Xu J."/>
            <person name="Wu Z."/>
            <person name="Yu X."/>
        </authorList>
    </citation>
    <scope>NUCLEOTIDE SEQUENCE</scope>
    <source>
        <strain>Henan</strain>
    </source>
</reference>
<gene>
    <name evidence="10" type="ORF">CLF_100490</name>
</gene>
<comment type="subcellular location">
    <subcellularLocation>
        <location evidence="1">Membrane</location>
        <topology evidence="1">Peripheral membrane protein</topology>
    </subcellularLocation>
</comment>
<sequence>DEDHVTIPVFGWRKTVFLKMTSECPKLTDYRHHRNLFSKTVEFSDQKRHLPLGRSNSRLKTSLFKRTPDYDSAIEYYTKAALLFRSAKQLEQSAQLYEKVAELQLKHGSLFHAAKSYETASLLYRDLKDFDRMAELVTQAGELLRKCGAPDSASYLYEKTAKPLEQPLPERAAQFYELAADSCEVEEKYHAAADQCNNAARVWVRLRRFAEAERLLRLYMDYIEKGNPSSAYATLSGLADSTAVPKICARAVLVLILMKLHQGDEVAAGKVYSEAVQRWRFLEADENLSVRRLLGAFEECDGAAAAQAIKEPCFRTLDLDVSLYHRYQKLLFLSTCPVNPELSTNNRYARLINEIKLPKVQTVKPKNERPTEQFVSSDGYSSPGSDECAATSGDQNAMEEEEEEDIC</sequence>
<keyword evidence="6" id="KW-0472">Membrane</keyword>
<evidence type="ECO:0000256" key="5">
    <source>
        <dbReference type="ARBA" id="ARBA00022927"/>
    </source>
</evidence>
<reference evidence="10" key="1">
    <citation type="journal article" date="2011" name="Genome Biol.">
        <title>The draft genome of the carcinogenic human liver fluke Clonorchis sinensis.</title>
        <authorList>
            <person name="Wang X."/>
            <person name="Chen W."/>
            <person name="Huang Y."/>
            <person name="Sun J."/>
            <person name="Men J."/>
            <person name="Liu H."/>
            <person name="Luo F."/>
            <person name="Guo L."/>
            <person name="Lv X."/>
            <person name="Deng C."/>
            <person name="Zhou C."/>
            <person name="Fan Y."/>
            <person name="Li X."/>
            <person name="Huang L."/>
            <person name="Hu Y."/>
            <person name="Liang C."/>
            <person name="Hu X."/>
            <person name="Xu J."/>
            <person name="Yu X."/>
        </authorList>
    </citation>
    <scope>NUCLEOTIDE SEQUENCE [LARGE SCALE GENOMIC DNA]</scope>
    <source>
        <strain evidence="10">Henan</strain>
    </source>
</reference>
<keyword evidence="11" id="KW-1185">Reference proteome</keyword>
<evidence type="ECO:0000256" key="1">
    <source>
        <dbReference type="ARBA" id="ARBA00004170"/>
    </source>
</evidence>
<dbReference type="GO" id="GO:0016192">
    <property type="term" value="P:vesicle-mediated transport"/>
    <property type="evidence" value="ECO:0007669"/>
    <property type="project" value="UniProtKB-KW"/>
</dbReference>
<comment type="similarity">
    <text evidence="2">Belongs to the SNAP family.</text>
</comment>
<dbReference type="Pfam" id="PF14938">
    <property type="entry name" value="SNAP"/>
    <property type="match status" value="1"/>
</dbReference>
<dbReference type="PANTHER" id="PTHR13768:SF2">
    <property type="entry name" value="GAMMA-SOLUBLE NSF ATTACHMENT PROTEIN"/>
    <property type="match status" value="1"/>
</dbReference>
<protein>
    <recommendedName>
        <fullName evidence="7">Gamma-soluble NSF attachment protein</fullName>
    </recommendedName>
    <alternativeName>
        <fullName evidence="8">N-ethylmaleimide-sensitive factor attachment protein gamma</fullName>
    </alternativeName>
</protein>
<dbReference type="SUPFAM" id="SSF48452">
    <property type="entry name" value="TPR-like"/>
    <property type="match status" value="1"/>
</dbReference>
<dbReference type="GO" id="GO:0031201">
    <property type="term" value="C:SNARE complex"/>
    <property type="evidence" value="ECO:0007669"/>
    <property type="project" value="TreeGrafter"/>
</dbReference>
<evidence type="ECO:0000256" key="4">
    <source>
        <dbReference type="ARBA" id="ARBA00022892"/>
    </source>
</evidence>
<dbReference type="GO" id="GO:0006886">
    <property type="term" value="P:intracellular protein transport"/>
    <property type="evidence" value="ECO:0007669"/>
    <property type="project" value="InterPro"/>
</dbReference>